<comment type="subcellular location">
    <subcellularLocation>
        <location evidence="2 18">Mitochondrion inner membrane</location>
        <topology evidence="2 18">Multi-pass membrane protein</topology>
    </subcellularLocation>
</comment>
<name>A0A8F3FJN8_9CUCU</name>
<keyword evidence="6" id="KW-0813">Transport</keyword>
<keyword evidence="10 18" id="KW-1278">Translocase</keyword>
<dbReference type="GO" id="GO:0008137">
    <property type="term" value="F:NADH dehydrogenase (ubiquinone) activity"/>
    <property type="evidence" value="ECO:0007669"/>
    <property type="project" value="UniProtKB-EC"/>
</dbReference>
<comment type="similarity">
    <text evidence="3 18">Belongs to the complex I subunit 2 family.</text>
</comment>
<feature type="transmembrane region" description="Helical" evidence="18">
    <location>
        <begin position="148"/>
        <end position="168"/>
    </location>
</feature>
<evidence type="ECO:0000256" key="4">
    <source>
        <dbReference type="ARBA" id="ARBA00012944"/>
    </source>
</evidence>
<evidence type="ECO:0000256" key="6">
    <source>
        <dbReference type="ARBA" id="ARBA00022448"/>
    </source>
</evidence>
<feature type="transmembrane region" description="Helical" evidence="18">
    <location>
        <begin position="196"/>
        <end position="216"/>
    </location>
</feature>
<dbReference type="EC" id="7.1.1.2" evidence="4 18"/>
<evidence type="ECO:0000256" key="12">
    <source>
        <dbReference type="ARBA" id="ARBA00022989"/>
    </source>
</evidence>
<dbReference type="PANTHER" id="PTHR46552">
    <property type="entry name" value="NADH-UBIQUINONE OXIDOREDUCTASE CHAIN 2"/>
    <property type="match status" value="1"/>
</dbReference>
<keyword evidence="12 18" id="KW-1133">Transmembrane helix</keyword>
<evidence type="ECO:0000256" key="7">
    <source>
        <dbReference type="ARBA" id="ARBA00022660"/>
    </source>
</evidence>
<dbReference type="Pfam" id="PF00361">
    <property type="entry name" value="Proton_antipo_M"/>
    <property type="match status" value="1"/>
</dbReference>
<evidence type="ECO:0000256" key="1">
    <source>
        <dbReference type="ARBA" id="ARBA00003257"/>
    </source>
</evidence>
<comment type="function">
    <text evidence="18">Core subunit of the mitochondrial membrane respiratory chain NADH dehydrogenase (Complex I) which catalyzes electron transfer from NADH through the respiratory chain, using ubiquinone as an electron acceptor. Essential for the catalytic activity and assembly of complex I.</text>
</comment>
<evidence type="ECO:0000313" key="20">
    <source>
        <dbReference type="EMBL" id="QWZ46440.1"/>
    </source>
</evidence>
<evidence type="ECO:0000256" key="10">
    <source>
        <dbReference type="ARBA" id="ARBA00022967"/>
    </source>
</evidence>
<dbReference type="PRINTS" id="PR01436">
    <property type="entry name" value="NADHDHGNASE2"/>
</dbReference>
<evidence type="ECO:0000256" key="9">
    <source>
        <dbReference type="ARBA" id="ARBA00022792"/>
    </source>
</evidence>
<dbReference type="InterPro" id="IPR050175">
    <property type="entry name" value="Complex_I_Subunit_2"/>
</dbReference>
<evidence type="ECO:0000256" key="8">
    <source>
        <dbReference type="ARBA" id="ARBA00022692"/>
    </source>
</evidence>
<comment type="function">
    <text evidence="1">Core subunit of the mitochondrial membrane respiratory chain NADH dehydrogenase (Complex I) that is believed to belong to the minimal assembly required for catalysis. Complex I functions in the transfer of electrons from NADH to the respiratory chain. The immediate electron acceptor for the enzyme is believed to be ubiquinone.</text>
</comment>
<accession>A0A8F3FJN8</accession>
<feature type="transmembrane region" description="Helical" evidence="18">
    <location>
        <begin position="237"/>
        <end position="257"/>
    </location>
</feature>
<evidence type="ECO:0000256" key="15">
    <source>
        <dbReference type="ARBA" id="ARBA00023128"/>
    </source>
</evidence>
<evidence type="ECO:0000256" key="13">
    <source>
        <dbReference type="ARBA" id="ARBA00023027"/>
    </source>
</evidence>
<feature type="transmembrane region" description="Helical" evidence="18">
    <location>
        <begin position="7"/>
        <end position="26"/>
    </location>
</feature>
<evidence type="ECO:0000256" key="2">
    <source>
        <dbReference type="ARBA" id="ARBA00004448"/>
    </source>
</evidence>
<evidence type="ECO:0000256" key="11">
    <source>
        <dbReference type="ARBA" id="ARBA00022982"/>
    </source>
</evidence>
<dbReference type="PANTHER" id="PTHR46552:SF1">
    <property type="entry name" value="NADH-UBIQUINONE OXIDOREDUCTASE CHAIN 2"/>
    <property type="match status" value="1"/>
</dbReference>
<feature type="domain" description="NADH:quinone oxidoreductase/Mrp antiporter transmembrane" evidence="19">
    <location>
        <begin position="22"/>
        <end position="282"/>
    </location>
</feature>
<geneLocation type="mitochondrion" evidence="20"/>
<evidence type="ECO:0000256" key="14">
    <source>
        <dbReference type="ARBA" id="ARBA00023075"/>
    </source>
</evidence>
<sequence>MKLYKMIFFNTMIMGTLIAASSYSWMSMWMGLEINLLSIIPLFSDKMNVFSSESSLKYFITQAIASTVLLMAAIMMLLTNEFIAPTMNSYLMMIMNSALLTKLGAAPFHYWFPEVMEGLNWVNCLILLTWQKIAPMMLLMNNLMNTKFIIMIVFTCMIVSAFMAFNQISLRKILTFSSINHIGWMMSTTMMSFPSWLMYFSVYSILNINIIAMFHYTKSFYLNQINNIMNKNKTFKFSMMINFLSLGGLPPFLGFLPKWMVINWLIMNNLLLMAFSMTILTLLMLFIYVRITLSTLLMSLTESKFLILKLKNSFLLILNFMSLVSLIICTLMFNLL</sequence>
<dbReference type="GO" id="GO:0006120">
    <property type="term" value="P:mitochondrial electron transport, NADH to ubiquinone"/>
    <property type="evidence" value="ECO:0007669"/>
    <property type="project" value="InterPro"/>
</dbReference>
<gene>
    <name evidence="20" type="primary">nad2</name>
</gene>
<keyword evidence="8 18" id="KW-0812">Transmembrane</keyword>
<keyword evidence="7 18" id="KW-0679">Respiratory chain</keyword>
<keyword evidence="16 18" id="KW-0472">Membrane</keyword>
<evidence type="ECO:0000256" key="17">
    <source>
        <dbReference type="ARBA" id="ARBA00049551"/>
    </source>
</evidence>
<evidence type="ECO:0000256" key="5">
    <source>
        <dbReference type="ARBA" id="ARBA00021008"/>
    </source>
</evidence>
<keyword evidence="15 18" id="KW-0496">Mitochondrion</keyword>
<dbReference type="GO" id="GO:0005743">
    <property type="term" value="C:mitochondrial inner membrane"/>
    <property type="evidence" value="ECO:0007669"/>
    <property type="project" value="UniProtKB-SubCell"/>
</dbReference>
<keyword evidence="13 18" id="KW-0520">NAD</keyword>
<dbReference type="InterPro" id="IPR001750">
    <property type="entry name" value="ND/Mrp_TM"/>
</dbReference>
<feature type="transmembrane region" description="Helical" evidence="18">
    <location>
        <begin position="269"/>
        <end position="293"/>
    </location>
</feature>
<feature type="transmembrane region" description="Helical" evidence="18">
    <location>
        <begin position="314"/>
        <end position="333"/>
    </location>
</feature>
<evidence type="ECO:0000256" key="18">
    <source>
        <dbReference type="RuleBase" id="RU003403"/>
    </source>
</evidence>
<evidence type="ECO:0000256" key="3">
    <source>
        <dbReference type="ARBA" id="ARBA00007012"/>
    </source>
</evidence>
<evidence type="ECO:0000259" key="19">
    <source>
        <dbReference type="Pfam" id="PF00361"/>
    </source>
</evidence>
<proteinExistence type="inferred from homology"/>
<evidence type="ECO:0000256" key="16">
    <source>
        <dbReference type="ARBA" id="ARBA00023136"/>
    </source>
</evidence>
<dbReference type="EMBL" id="MZ342786">
    <property type="protein sequence ID" value="QWZ46440.1"/>
    <property type="molecule type" value="Genomic_DNA"/>
</dbReference>
<organism evidence="20">
    <name type="scientific">Stenomorpha obovata</name>
    <dbReference type="NCBI Taxonomy" id="1271702"/>
    <lineage>
        <taxon>Eukaryota</taxon>
        <taxon>Metazoa</taxon>
        <taxon>Ecdysozoa</taxon>
        <taxon>Arthropoda</taxon>
        <taxon>Hexapoda</taxon>
        <taxon>Insecta</taxon>
        <taxon>Pterygota</taxon>
        <taxon>Neoptera</taxon>
        <taxon>Endopterygota</taxon>
        <taxon>Coleoptera</taxon>
        <taxon>Polyphaga</taxon>
        <taxon>Cucujiformia</taxon>
        <taxon>Tenebrionidae</taxon>
        <taxon>Pimeliinae</taxon>
        <taxon>Stenomorpha</taxon>
    </lineage>
</organism>
<keyword evidence="14 18" id="KW-0830">Ubiquinone</keyword>
<comment type="catalytic activity">
    <reaction evidence="17 18">
        <text>a ubiquinone + NADH + 5 H(+)(in) = a ubiquinol + NAD(+) + 4 H(+)(out)</text>
        <dbReference type="Rhea" id="RHEA:29091"/>
        <dbReference type="Rhea" id="RHEA-COMP:9565"/>
        <dbReference type="Rhea" id="RHEA-COMP:9566"/>
        <dbReference type="ChEBI" id="CHEBI:15378"/>
        <dbReference type="ChEBI" id="CHEBI:16389"/>
        <dbReference type="ChEBI" id="CHEBI:17976"/>
        <dbReference type="ChEBI" id="CHEBI:57540"/>
        <dbReference type="ChEBI" id="CHEBI:57945"/>
        <dbReference type="EC" id="7.1.1.2"/>
    </reaction>
</comment>
<dbReference type="InterPro" id="IPR003917">
    <property type="entry name" value="NADH_UbQ_OxRdtase_chain2"/>
</dbReference>
<keyword evidence="11 18" id="KW-0249">Electron transport</keyword>
<reference evidence="20" key="1">
    <citation type="journal article" date="2021" name="Sci. Rep.">
        <title>Recovery and analysis of ancient beetle DNA from subfossil packrat middens using high-throughput sequencing.</title>
        <authorList>
            <person name="Smith A.D."/>
            <person name="Kaminski M.J."/>
            <person name="Kanda K."/>
            <person name="Sweet A.D."/>
            <person name="Betancourt J.L."/>
            <person name="Holmgren C.A."/>
            <person name="Hempel E."/>
            <person name="Alberti F."/>
            <person name="Hofreiter M."/>
        </authorList>
    </citation>
    <scope>NUCLEOTIDE SEQUENCE</scope>
</reference>
<feature type="transmembrane region" description="Helical" evidence="18">
    <location>
        <begin position="90"/>
        <end position="112"/>
    </location>
</feature>
<dbReference type="AlphaFoldDB" id="A0A8F3FJN8"/>
<feature type="transmembrane region" description="Helical" evidence="18">
    <location>
        <begin position="58"/>
        <end position="78"/>
    </location>
</feature>
<protein>
    <recommendedName>
        <fullName evidence="5 18">NADH-ubiquinone oxidoreductase chain 2</fullName>
        <ecNumber evidence="4 18">7.1.1.2</ecNumber>
    </recommendedName>
</protein>
<keyword evidence="9 18" id="KW-0999">Mitochondrion inner membrane</keyword>